<evidence type="ECO:0000259" key="2">
    <source>
        <dbReference type="Pfam" id="PF13477"/>
    </source>
</evidence>
<reference evidence="3 4" key="1">
    <citation type="submission" date="2021-10" db="EMBL/GenBank/DDBJ databases">
        <authorList>
            <person name="Grouzdev D.S."/>
            <person name="Pantiukh K.S."/>
            <person name="Krutkina M.S."/>
        </authorList>
    </citation>
    <scope>NUCLEOTIDE SEQUENCE [LARGE SCALE GENOMIC DNA]</scope>
    <source>
        <strain evidence="3 4">Z-7514</strain>
    </source>
</reference>
<dbReference type="InterPro" id="IPR001296">
    <property type="entry name" value="Glyco_trans_1"/>
</dbReference>
<gene>
    <name evidence="3" type="ORF">LJ207_10075</name>
</gene>
<dbReference type="GO" id="GO:0016757">
    <property type="term" value="F:glycosyltransferase activity"/>
    <property type="evidence" value="ECO:0007669"/>
    <property type="project" value="InterPro"/>
</dbReference>
<dbReference type="PANTHER" id="PTHR12526">
    <property type="entry name" value="GLYCOSYLTRANSFERASE"/>
    <property type="match status" value="1"/>
</dbReference>
<dbReference type="Gene3D" id="3.40.50.2000">
    <property type="entry name" value="Glycogen Phosphorylase B"/>
    <property type="match status" value="2"/>
</dbReference>
<dbReference type="AlphaFoldDB" id="A0AAW4X1I0"/>
<feature type="domain" description="Glycosyl transferase family 1" evidence="1">
    <location>
        <begin position="186"/>
        <end position="346"/>
    </location>
</feature>
<accession>A0AAW4X1I0</accession>
<sequence>MSRIVILAHEAESLINFRGELIKVLSQNGYDVIAMAPEQDYRNKVEEQLGVKYESINLDNTGMNPLKDLATIYDINKKLRYYKPDIIFSYAIKPVIYGGLAAKFCNVEKIHSLIPGAGQVFLSKNLTTKIISQLYKIGTKNNDTIFFQNPDDQKLFNDYNIININTDTYLVNGSGVKTDYYYNTEPKTDKISFLLMARLIRPKGIIEYIKAAEKINKKKDDIEFKLLGPFHSNPSALTETEIYKWHDNGTINYLGVKEDVRPTIENTSVFVLPSYYREGVPRSILEAMSMGKPIITTDSPGCRETVIDGHNGFLIPPKDIIALKNAMDKFIKKPNLIQEMGQKSRKIALEKYDVHKVNQFMIEKMGLE</sequence>
<dbReference type="Proteomes" id="UP001199296">
    <property type="component" value="Unassembled WGS sequence"/>
</dbReference>
<evidence type="ECO:0000313" key="3">
    <source>
        <dbReference type="EMBL" id="MCC3145669.1"/>
    </source>
</evidence>
<protein>
    <submittedName>
        <fullName evidence="3">Glycosyltransferase family 4 protein</fullName>
    </submittedName>
</protein>
<dbReference type="RefSeq" id="WP_229346370.1">
    <property type="nucleotide sequence ID" value="NZ_JAJFAT010000015.1"/>
</dbReference>
<dbReference type="InterPro" id="IPR028098">
    <property type="entry name" value="Glyco_trans_4-like_N"/>
</dbReference>
<dbReference type="PANTHER" id="PTHR12526:SF638">
    <property type="entry name" value="SPORE COAT PROTEIN SA"/>
    <property type="match status" value="1"/>
</dbReference>
<evidence type="ECO:0000313" key="4">
    <source>
        <dbReference type="Proteomes" id="UP001199296"/>
    </source>
</evidence>
<dbReference type="SUPFAM" id="SSF53756">
    <property type="entry name" value="UDP-Glycosyltransferase/glycogen phosphorylase"/>
    <property type="match status" value="1"/>
</dbReference>
<comment type="caution">
    <text evidence="3">The sequence shown here is derived from an EMBL/GenBank/DDBJ whole genome shotgun (WGS) entry which is preliminary data.</text>
</comment>
<dbReference type="Pfam" id="PF00534">
    <property type="entry name" value="Glycos_transf_1"/>
    <property type="match status" value="1"/>
</dbReference>
<dbReference type="CDD" id="cd03808">
    <property type="entry name" value="GT4_CapM-like"/>
    <property type="match status" value="1"/>
</dbReference>
<dbReference type="EMBL" id="JAJFAT010000015">
    <property type="protein sequence ID" value="MCC3145669.1"/>
    <property type="molecule type" value="Genomic_DNA"/>
</dbReference>
<proteinExistence type="predicted"/>
<evidence type="ECO:0000259" key="1">
    <source>
        <dbReference type="Pfam" id="PF00534"/>
    </source>
</evidence>
<keyword evidence="4" id="KW-1185">Reference proteome</keyword>
<organism evidence="3 4">
    <name type="scientific">Halanaerobium polyolivorans</name>
    <dbReference type="NCBI Taxonomy" id="2886943"/>
    <lineage>
        <taxon>Bacteria</taxon>
        <taxon>Bacillati</taxon>
        <taxon>Bacillota</taxon>
        <taxon>Clostridia</taxon>
        <taxon>Halanaerobiales</taxon>
        <taxon>Halanaerobiaceae</taxon>
        <taxon>Halanaerobium</taxon>
    </lineage>
</organism>
<feature type="domain" description="Glycosyltransferase subfamily 4-like N-terminal" evidence="2">
    <location>
        <begin position="20"/>
        <end position="149"/>
    </location>
</feature>
<name>A0AAW4X1I0_9FIRM</name>
<dbReference type="Pfam" id="PF13477">
    <property type="entry name" value="Glyco_trans_4_2"/>
    <property type="match status" value="1"/>
</dbReference>